<name>A0ABR4WCC7_9GAMM</name>
<evidence type="ECO:0000256" key="11">
    <source>
        <dbReference type="ARBA" id="ARBA00022833"/>
    </source>
</evidence>
<reference evidence="14 15" key="1">
    <citation type="submission" date="2012-09" db="EMBL/GenBank/DDBJ databases">
        <title>Genome Sequence of alkane-degrading Bacterium Alcanivorax jadensis T9.</title>
        <authorList>
            <person name="Lai Q."/>
            <person name="Shao Z."/>
        </authorList>
    </citation>
    <scope>NUCLEOTIDE SEQUENCE [LARGE SCALE GENOMIC DNA]</scope>
    <source>
        <strain evidence="14 15">T9</strain>
    </source>
</reference>
<dbReference type="InterPro" id="IPR058199">
    <property type="entry name" value="BlaB//VIM/IMP-1"/>
</dbReference>
<gene>
    <name evidence="14" type="ORF">T9A_01952</name>
</gene>
<dbReference type="SMART" id="SM00849">
    <property type="entry name" value="Lactamase_B"/>
    <property type="match status" value="1"/>
</dbReference>
<keyword evidence="10" id="KW-0378">Hydrolase</keyword>
<dbReference type="CDD" id="cd16285">
    <property type="entry name" value="MBL-B1"/>
    <property type="match status" value="1"/>
</dbReference>
<dbReference type="InterPro" id="IPR001279">
    <property type="entry name" value="Metallo-B-lactamas"/>
</dbReference>
<dbReference type="NCBIfam" id="NF033088">
    <property type="entry name" value="bla_subclass_B1"/>
    <property type="match status" value="1"/>
</dbReference>
<dbReference type="Proteomes" id="UP000029443">
    <property type="component" value="Unassembled WGS sequence"/>
</dbReference>
<keyword evidence="15" id="KW-1185">Reference proteome</keyword>
<dbReference type="InterPro" id="IPR036866">
    <property type="entry name" value="RibonucZ/Hydroxyglut_hydro"/>
</dbReference>
<sequence length="250" mass="27623">MRIVLALLLFISLPLLADEIRLSDDLQVYPLTEHTWVHRSWEVIQGKRYPSNGLIIIEDDTLTLIDTAWGEAPTARLLDWMEQQFGKAPDLAILTHSHDDRMGGARTLAERGIPAWAHPATLTIARNDPDTFYDPDIPLPRTLEAFTEQSRIKFANLELYYPGPAHSPDNIIVWYGGDEVLIGGCAVKGGSATAIGYVEGSDANHWPVAMENVLTHYSEARIVVPGHGDIGDASLLTHTRDLARQGVADQ</sequence>
<dbReference type="PANTHER" id="PTHR42951">
    <property type="entry name" value="METALLO-BETA-LACTAMASE DOMAIN-CONTAINING"/>
    <property type="match status" value="1"/>
</dbReference>
<evidence type="ECO:0000256" key="6">
    <source>
        <dbReference type="ARBA" id="ARBA00012865"/>
    </source>
</evidence>
<dbReference type="Pfam" id="PF00753">
    <property type="entry name" value="Lactamase_B"/>
    <property type="match status" value="1"/>
</dbReference>
<comment type="catalytic activity">
    <reaction evidence="1">
        <text>a beta-lactam + H2O = a substituted beta-amino acid</text>
        <dbReference type="Rhea" id="RHEA:20401"/>
        <dbReference type="ChEBI" id="CHEBI:15377"/>
        <dbReference type="ChEBI" id="CHEBI:35627"/>
        <dbReference type="ChEBI" id="CHEBI:140347"/>
        <dbReference type="EC" id="3.5.2.6"/>
    </reaction>
</comment>
<evidence type="ECO:0000313" key="15">
    <source>
        <dbReference type="Proteomes" id="UP000029443"/>
    </source>
</evidence>
<dbReference type="InterPro" id="IPR050855">
    <property type="entry name" value="NDM-1-like"/>
</dbReference>
<evidence type="ECO:0000313" key="14">
    <source>
        <dbReference type="EMBL" id="KGD61092.1"/>
    </source>
</evidence>
<feature type="domain" description="Metallo-beta-lactamase" evidence="13">
    <location>
        <begin position="50"/>
        <end position="227"/>
    </location>
</feature>
<comment type="cofactor">
    <cofactor evidence="2">
        <name>Zn(2+)</name>
        <dbReference type="ChEBI" id="CHEBI:29105"/>
    </cofactor>
</comment>
<keyword evidence="8" id="KW-0732">Signal</keyword>
<accession>A0ABR4WCC7</accession>
<comment type="caution">
    <text evidence="14">The sequence shown here is derived from an EMBL/GenBank/DDBJ whole genome shotgun (WGS) entry which is preliminary data.</text>
</comment>
<evidence type="ECO:0000256" key="2">
    <source>
        <dbReference type="ARBA" id="ARBA00001947"/>
    </source>
</evidence>
<evidence type="ECO:0000256" key="1">
    <source>
        <dbReference type="ARBA" id="ARBA00001526"/>
    </source>
</evidence>
<comment type="similarity">
    <text evidence="4">Belongs to the metallo-beta-lactamase superfamily. Class-B beta-lactamase family.</text>
</comment>
<dbReference type="EC" id="3.5.2.6" evidence="6"/>
<evidence type="ECO:0000256" key="3">
    <source>
        <dbReference type="ARBA" id="ARBA00004418"/>
    </source>
</evidence>
<evidence type="ECO:0000256" key="5">
    <source>
        <dbReference type="ARBA" id="ARBA00011245"/>
    </source>
</evidence>
<keyword evidence="11" id="KW-0862">Zinc</keyword>
<dbReference type="PROSITE" id="PS00743">
    <property type="entry name" value="BETA_LACTAMASE_B_1"/>
    <property type="match status" value="1"/>
</dbReference>
<organism evidence="14 15">
    <name type="scientific">Alcanivorax jadensis T9</name>
    <dbReference type="NCBI Taxonomy" id="1177181"/>
    <lineage>
        <taxon>Bacteria</taxon>
        <taxon>Pseudomonadati</taxon>
        <taxon>Pseudomonadota</taxon>
        <taxon>Gammaproteobacteria</taxon>
        <taxon>Oceanospirillales</taxon>
        <taxon>Alcanivoracaceae</taxon>
        <taxon>Alcanivorax</taxon>
    </lineage>
</organism>
<comment type="subunit">
    <text evidence="5">Monomer.</text>
</comment>
<dbReference type="PANTHER" id="PTHR42951:SF4">
    <property type="entry name" value="ACYL-COENZYME A THIOESTERASE MBLAC2"/>
    <property type="match status" value="1"/>
</dbReference>
<dbReference type="InterPro" id="IPR001018">
    <property type="entry name" value="Beta-lactamase_class-B_CS"/>
</dbReference>
<evidence type="ECO:0000256" key="10">
    <source>
        <dbReference type="ARBA" id="ARBA00022801"/>
    </source>
</evidence>
<dbReference type="SUPFAM" id="SSF56281">
    <property type="entry name" value="Metallo-hydrolase/oxidoreductase"/>
    <property type="match status" value="1"/>
</dbReference>
<keyword evidence="9" id="KW-0574">Periplasm</keyword>
<evidence type="ECO:0000259" key="13">
    <source>
        <dbReference type="SMART" id="SM00849"/>
    </source>
</evidence>
<proteinExistence type="inferred from homology"/>
<evidence type="ECO:0000256" key="12">
    <source>
        <dbReference type="ARBA" id="ARBA00023251"/>
    </source>
</evidence>
<keyword evidence="7" id="KW-0479">Metal-binding</keyword>
<evidence type="ECO:0000256" key="7">
    <source>
        <dbReference type="ARBA" id="ARBA00022723"/>
    </source>
</evidence>
<evidence type="ECO:0000256" key="4">
    <source>
        <dbReference type="ARBA" id="ARBA00005250"/>
    </source>
</evidence>
<keyword evidence="12" id="KW-0046">Antibiotic resistance</keyword>
<protein>
    <recommendedName>
        <fullName evidence="6">beta-lactamase</fullName>
        <ecNumber evidence="6">3.5.2.6</ecNumber>
    </recommendedName>
</protein>
<evidence type="ECO:0000256" key="8">
    <source>
        <dbReference type="ARBA" id="ARBA00022729"/>
    </source>
</evidence>
<dbReference type="EMBL" id="ARXU01000006">
    <property type="protein sequence ID" value="KGD61092.1"/>
    <property type="molecule type" value="Genomic_DNA"/>
</dbReference>
<dbReference type="Gene3D" id="3.60.15.10">
    <property type="entry name" value="Ribonuclease Z/Hydroxyacylglutathione hydrolase-like"/>
    <property type="match status" value="1"/>
</dbReference>
<comment type="subcellular location">
    <subcellularLocation>
        <location evidence="3">Periplasm</location>
    </subcellularLocation>
</comment>
<evidence type="ECO:0000256" key="9">
    <source>
        <dbReference type="ARBA" id="ARBA00022764"/>
    </source>
</evidence>